<dbReference type="EMBL" id="CP036290">
    <property type="protein sequence ID" value="QDU86341.1"/>
    <property type="molecule type" value="Genomic_DNA"/>
</dbReference>
<feature type="chain" id="PRO_5021728438" evidence="2">
    <location>
        <begin position="29"/>
        <end position="390"/>
    </location>
</feature>
<organism evidence="4 5">
    <name type="scientific">Rohdeia mirabilis</name>
    <dbReference type="NCBI Taxonomy" id="2528008"/>
    <lineage>
        <taxon>Bacteria</taxon>
        <taxon>Pseudomonadati</taxon>
        <taxon>Planctomycetota</taxon>
        <taxon>Planctomycetia</taxon>
        <taxon>Planctomycetia incertae sedis</taxon>
        <taxon>Rohdeia</taxon>
    </lineage>
</organism>
<evidence type="ECO:0000313" key="4">
    <source>
        <dbReference type="EMBL" id="QDU86341.1"/>
    </source>
</evidence>
<dbReference type="GO" id="GO:0004674">
    <property type="term" value="F:protein serine/threonine kinase activity"/>
    <property type="evidence" value="ECO:0007669"/>
    <property type="project" value="UniProtKB-EC"/>
</dbReference>
<feature type="signal peptide" evidence="2">
    <location>
        <begin position="1"/>
        <end position="28"/>
    </location>
</feature>
<dbReference type="PANTHER" id="PTHR23150:SF19">
    <property type="entry name" value="FORMYLGLYCINE-GENERATING ENZYME"/>
    <property type="match status" value="1"/>
</dbReference>
<dbReference type="PANTHER" id="PTHR23150">
    <property type="entry name" value="SULFATASE MODIFYING FACTOR 1, 2"/>
    <property type="match status" value="1"/>
</dbReference>
<dbReference type="SUPFAM" id="SSF56436">
    <property type="entry name" value="C-type lectin-like"/>
    <property type="match status" value="1"/>
</dbReference>
<dbReference type="Proteomes" id="UP000319342">
    <property type="component" value="Chromosome"/>
</dbReference>
<gene>
    <name evidence="4" type="primary">pkn1_6</name>
    <name evidence="4" type="ORF">Pla163_34920</name>
</gene>
<evidence type="ECO:0000256" key="2">
    <source>
        <dbReference type="SAM" id="SignalP"/>
    </source>
</evidence>
<dbReference type="EC" id="2.7.11.1" evidence="4"/>
<dbReference type="GO" id="GO:0120147">
    <property type="term" value="F:formylglycine-generating oxidase activity"/>
    <property type="evidence" value="ECO:0007669"/>
    <property type="project" value="TreeGrafter"/>
</dbReference>
<proteinExistence type="predicted"/>
<feature type="compositionally biased region" description="Low complexity" evidence="1">
    <location>
        <begin position="325"/>
        <end position="336"/>
    </location>
</feature>
<keyword evidence="2" id="KW-0732">Signal</keyword>
<dbReference type="InterPro" id="IPR005532">
    <property type="entry name" value="SUMF_dom"/>
</dbReference>
<feature type="domain" description="Sulfatase-modifying factor enzyme-like" evidence="3">
    <location>
        <begin position="73"/>
        <end position="387"/>
    </location>
</feature>
<dbReference type="OrthoDB" id="9812426at2"/>
<name>A0A518D4E3_9BACT</name>
<dbReference type="InterPro" id="IPR042095">
    <property type="entry name" value="SUMF_sf"/>
</dbReference>
<keyword evidence="4" id="KW-0418">Kinase</keyword>
<dbReference type="InterPro" id="IPR051043">
    <property type="entry name" value="Sulfatase_Mod_Factor_Kinase"/>
</dbReference>
<feature type="region of interest" description="Disordered" evidence="1">
    <location>
        <begin position="323"/>
        <end position="350"/>
    </location>
</feature>
<evidence type="ECO:0000313" key="5">
    <source>
        <dbReference type="Proteomes" id="UP000319342"/>
    </source>
</evidence>
<sequence length="390" mass="41746" precursor="true">MSALRRHRARRTVQVACAAIALGLAACGGDGANGANEVDGAAADTASGSTPAVAQNGAQDVAPEPRPAGSAPPGMVWIGGGTFTMGSDADLAWPTEHPAHRVTVGGFWMDATEVTNARFAAFVDATGYVTEAERPVDRAELVAAGVPAELITEADLLPSALVFETRADAVHAGRVEDFDFTQVWHIRPGADWRHPEGPWSSIEDRMDHPVVHVTYADALAFCEWAGCRLPTEPEWECAARGGLESATYSWGDEDVLDPVPRANVWQGTFPNDNSLADGFARTAPVGSFAPNGFGLYDMGGNVWEWTADWFRSDMNARRAAEAARGPVVDPVGPSDPWNENSPSERGRVTKGGSFLCDTEQCFNYRPSSRMASEATTPLCHTGFRCVRDPR</sequence>
<keyword evidence="4" id="KW-0808">Transferase</keyword>
<feature type="compositionally biased region" description="Polar residues" evidence="1">
    <location>
        <begin position="46"/>
        <end position="58"/>
    </location>
</feature>
<dbReference type="PROSITE" id="PS51257">
    <property type="entry name" value="PROKAR_LIPOPROTEIN"/>
    <property type="match status" value="1"/>
</dbReference>
<dbReference type="Gene3D" id="3.90.1580.10">
    <property type="entry name" value="paralog of FGE (formylglycine-generating enzyme)"/>
    <property type="match status" value="1"/>
</dbReference>
<protein>
    <submittedName>
        <fullName evidence="4">Serine/threonine-protein kinase pkn1</fullName>
        <ecNumber evidence="4">2.7.11.1</ecNumber>
    </submittedName>
</protein>
<accession>A0A518D4E3</accession>
<dbReference type="Pfam" id="PF03781">
    <property type="entry name" value="FGE-sulfatase"/>
    <property type="match status" value="1"/>
</dbReference>
<evidence type="ECO:0000256" key="1">
    <source>
        <dbReference type="SAM" id="MobiDB-lite"/>
    </source>
</evidence>
<evidence type="ECO:0000259" key="3">
    <source>
        <dbReference type="Pfam" id="PF03781"/>
    </source>
</evidence>
<reference evidence="4 5" key="1">
    <citation type="submission" date="2019-02" db="EMBL/GenBank/DDBJ databases">
        <title>Deep-cultivation of Planctomycetes and their phenomic and genomic characterization uncovers novel biology.</title>
        <authorList>
            <person name="Wiegand S."/>
            <person name="Jogler M."/>
            <person name="Boedeker C."/>
            <person name="Pinto D."/>
            <person name="Vollmers J."/>
            <person name="Rivas-Marin E."/>
            <person name="Kohn T."/>
            <person name="Peeters S.H."/>
            <person name="Heuer A."/>
            <person name="Rast P."/>
            <person name="Oberbeckmann S."/>
            <person name="Bunk B."/>
            <person name="Jeske O."/>
            <person name="Meyerdierks A."/>
            <person name="Storesund J.E."/>
            <person name="Kallscheuer N."/>
            <person name="Luecker S."/>
            <person name="Lage O.M."/>
            <person name="Pohl T."/>
            <person name="Merkel B.J."/>
            <person name="Hornburger P."/>
            <person name="Mueller R.-W."/>
            <person name="Bruemmer F."/>
            <person name="Labrenz M."/>
            <person name="Spormann A.M."/>
            <person name="Op den Camp H."/>
            <person name="Overmann J."/>
            <person name="Amann R."/>
            <person name="Jetten M.S.M."/>
            <person name="Mascher T."/>
            <person name="Medema M.H."/>
            <person name="Devos D.P."/>
            <person name="Kaster A.-K."/>
            <person name="Ovreas L."/>
            <person name="Rohde M."/>
            <person name="Galperin M.Y."/>
            <person name="Jogler C."/>
        </authorList>
    </citation>
    <scope>NUCLEOTIDE SEQUENCE [LARGE SCALE GENOMIC DNA]</scope>
    <source>
        <strain evidence="4 5">Pla163</strain>
    </source>
</reference>
<feature type="region of interest" description="Disordered" evidence="1">
    <location>
        <begin position="42"/>
        <end position="73"/>
    </location>
</feature>
<keyword evidence="5" id="KW-1185">Reference proteome</keyword>
<dbReference type="InterPro" id="IPR016187">
    <property type="entry name" value="CTDL_fold"/>
</dbReference>
<dbReference type="AlphaFoldDB" id="A0A518D4E3"/>